<protein>
    <submittedName>
        <fullName evidence="2">Uncharacterized protein</fullName>
    </submittedName>
</protein>
<sequence length="59" mass="6677">MKIKKIGGSTKNENKYKKINFKCNTFSDGIINTSNHTSYRITNEARCTTSNVICNIGFK</sequence>
<organism evidence="2">
    <name type="scientific">Clostridioides difficile</name>
    <name type="common">Peptoclostridium difficile</name>
    <dbReference type="NCBI Taxonomy" id="1496"/>
    <lineage>
        <taxon>Bacteria</taxon>
        <taxon>Bacillati</taxon>
        <taxon>Bacillota</taxon>
        <taxon>Clostridia</taxon>
        <taxon>Peptostreptococcales</taxon>
        <taxon>Peptostreptococcaceae</taxon>
        <taxon>Clostridioides</taxon>
    </lineage>
</organism>
<dbReference type="EMBL" id="LK932517">
    <property type="protein sequence ID" value="CDS87983.1"/>
    <property type="molecule type" value="Genomic_DNA"/>
</dbReference>
<dbReference type="EMBL" id="LK932401">
    <property type="protein sequence ID" value="CDS87299.1"/>
    <property type="molecule type" value="Genomic_DNA"/>
</dbReference>
<name>A0A069ABC5_CLODI</name>
<accession>A0A069ABC5</accession>
<evidence type="ECO:0000313" key="1">
    <source>
        <dbReference type="EMBL" id="CDS87299.1"/>
    </source>
</evidence>
<evidence type="ECO:0000313" key="2">
    <source>
        <dbReference type="EMBL" id="CDS87983.1"/>
    </source>
</evidence>
<reference evidence="2" key="1">
    <citation type="submission" date="2014-07" db="EMBL/GenBank/DDBJ databases">
        <authorList>
            <person name="Monot Marc"/>
        </authorList>
    </citation>
    <scope>NUCLEOTIDE SEQUENCE</scope>
    <source>
        <strain evidence="1">7032994</strain>
    </source>
</reference>
<proteinExistence type="predicted"/>
<dbReference type="AlphaFoldDB" id="A0A069ABC5"/>
<gene>
    <name evidence="2" type="ORF">BN1096_630133</name>
    <name evidence="1" type="ORF">BN1097_620130</name>
</gene>